<gene>
    <name evidence="2" type="ORF">NDU88_006343</name>
</gene>
<feature type="region of interest" description="Disordered" evidence="1">
    <location>
        <begin position="147"/>
        <end position="177"/>
    </location>
</feature>
<name>A0AAV7VR98_PLEWA</name>
<protein>
    <submittedName>
        <fullName evidence="2">Uncharacterized protein</fullName>
    </submittedName>
</protein>
<evidence type="ECO:0000313" key="3">
    <source>
        <dbReference type="Proteomes" id="UP001066276"/>
    </source>
</evidence>
<dbReference type="Proteomes" id="UP001066276">
    <property type="component" value="Chromosome 2_1"/>
</dbReference>
<dbReference type="EMBL" id="JANPWB010000003">
    <property type="protein sequence ID" value="KAJ1202545.1"/>
    <property type="molecule type" value="Genomic_DNA"/>
</dbReference>
<proteinExistence type="predicted"/>
<comment type="caution">
    <text evidence="2">The sequence shown here is derived from an EMBL/GenBank/DDBJ whole genome shotgun (WGS) entry which is preliminary data.</text>
</comment>
<evidence type="ECO:0000313" key="2">
    <source>
        <dbReference type="EMBL" id="KAJ1202545.1"/>
    </source>
</evidence>
<dbReference type="AlphaFoldDB" id="A0AAV7VR98"/>
<evidence type="ECO:0000256" key="1">
    <source>
        <dbReference type="SAM" id="MobiDB-lite"/>
    </source>
</evidence>
<feature type="compositionally biased region" description="Basic and acidic residues" evidence="1">
    <location>
        <begin position="98"/>
        <end position="116"/>
    </location>
</feature>
<sequence>MKEFGHREQSRTKTKEFGHREQSRAEEKRRSLDTESRAEEKRRSLDTESRAEEKRRSLDTESRAEKKRRSLDTESRAGQSRRKTKEFGHRELSRRKKNEGVWTERESTEDRREKRGAGQGGAQWSTYGLLEVAGAWAVGAAAVGGATYPRDGRGSGPTLGMDEAQELLHDMSNLSSV</sequence>
<keyword evidence="3" id="KW-1185">Reference proteome</keyword>
<reference evidence="2" key="1">
    <citation type="journal article" date="2022" name="bioRxiv">
        <title>Sequencing and chromosome-scale assembly of the giantPleurodeles waltlgenome.</title>
        <authorList>
            <person name="Brown T."/>
            <person name="Elewa A."/>
            <person name="Iarovenko S."/>
            <person name="Subramanian E."/>
            <person name="Araus A.J."/>
            <person name="Petzold A."/>
            <person name="Susuki M."/>
            <person name="Suzuki K.-i.T."/>
            <person name="Hayashi T."/>
            <person name="Toyoda A."/>
            <person name="Oliveira C."/>
            <person name="Osipova E."/>
            <person name="Leigh N.D."/>
            <person name="Simon A."/>
            <person name="Yun M.H."/>
        </authorList>
    </citation>
    <scope>NUCLEOTIDE SEQUENCE</scope>
    <source>
        <strain evidence="2">20211129_DDA</strain>
        <tissue evidence="2">Liver</tissue>
    </source>
</reference>
<feature type="region of interest" description="Disordered" evidence="1">
    <location>
        <begin position="1"/>
        <end position="123"/>
    </location>
</feature>
<organism evidence="2 3">
    <name type="scientific">Pleurodeles waltl</name>
    <name type="common">Iberian ribbed newt</name>
    <dbReference type="NCBI Taxonomy" id="8319"/>
    <lineage>
        <taxon>Eukaryota</taxon>
        <taxon>Metazoa</taxon>
        <taxon>Chordata</taxon>
        <taxon>Craniata</taxon>
        <taxon>Vertebrata</taxon>
        <taxon>Euteleostomi</taxon>
        <taxon>Amphibia</taxon>
        <taxon>Batrachia</taxon>
        <taxon>Caudata</taxon>
        <taxon>Salamandroidea</taxon>
        <taxon>Salamandridae</taxon>
        <taxon>Pleurodelinae</taxon>
        <taxon>Pleurodeles</taxon>
    </lineage>
</organism>
<feature type="compositionally biased region" description="Basic and acidic residues" evidence="1">
    <location>
        <begin position="1"/>
        <end position="75"/>
    </location>
</feature>
<accession>A0AAV7VR98</accession>